<organism evidence="6 7">
    <name type="scientific">Dehalococcoides mccartyi</name>
    <dbReference type="NCBI Taxonomy" id="61435"/>
    <lineage>
        <taxon>Bacteria</taxon>
        <taxon>Bacillati</taxon>
        <taxon>Chloroflexota</taxon>
        <taxon>Dehalococcoidia</taxon>
        <taxon>Dehalococcoidales</taxon>
        <taxon>Dehalococcoidaceae</taxon>
        <taxon>Dehalococcoides</taxon>
    </lineage>
</organism>
<dbReference type="SMART" id="SM00422">
    <property type="entry name" value="HTH_MERR"/>
    <property type="match status" value="1"/>
</dbReference>
<dbReference type="Pfam" id="PF13411">
    <property type="entry name" value="MerR_1"/>
    <property type="match status" value="1"/>
</dbReference>
<dbReference type="CDD" id="cd01106">
    <property type="entry name" value="HTH_TipAL-Mta"/>
    <property type="match status" value="1"/>
</dbReference>
<dbReference type="InterPro" id="IPR012925">
    <property type="entry name" value="TipAS_dom"/>
</dbReference>
<accession>A0A0V8M2T4</accession>
<evidence type="ECO:0000256" key="4">
    <source>
        <dbReference type="ARBA" id="ARBA00023163"/>
    </source>
</evidence>
<comment type="caution">
    <text evidence="6">The sequence shown here is derived from an EMBL/GenBank/DDBJ whole genome shotgun (WGS) entry which is preliminary data.</text>
</comment>
<sequence>MLYDKVMEKLLTVGELAKMAGVSIRTLRFYDVHGLLKPRSYTAAGYRQYGRDEALRLQQILFYRELGFSLEEVKKLVDDPAVSLLENLRRQSRLLKDREKQLLDLQNTIQKTISSLEGKIEMEINEYYQGLPQEKIDYYRREARRRYGEETVQHSEEMVVKMGKTKMAELQAQGQSIFEELAENIPGGPAHPIAQELISKWRKWLENFARYTDEGLLGLARGYRDDPEFKAFFDKIHPGLAAFIADAAEVYFKKSV</sequence>
<dbReference type="GO" id="GO:0003700">
    <property type="term" value="F:DNA-binding transcription factor activity"/>
    <property type="evidence" value="ECO:0007669"/>
    <property type="project" value="InterPro"/>
</dbReference>
<dbReference type="InterPro" id="IPR000551">
    <property type="entry name" value="MerR-type_HTH_dom"/>
</dbReference>
<evidence type="ECO:0000256" key="1">
    <source>
        <dbReference type="ARBA" id="ARBA00023015"/>
    </source>
</evidence>
<dbReference type="Gene3D" id="1.10.490.50">
    <property type="entry name" value="Antibiotic binding domain of TipA-like multidrug resistance regulators"/>
    <property type="match status" value="1"/>
</dbReference>
<dbReference type="Gene3D" id="1.10.1660.10">
    <property type="match status" value="1"/>
</dbReference>
<dbReference type="PRINTS" id="PR00040">
    <property type="entry name" value="HTHMERR"/>
</dbReference>
<evidence type="ECO:0000313" key="6">
    <source>
        <dbReference type="EMBL" id="KSV18056.1"/>
    </source>
</evidence>
<dbReference type="EMBL" id="JGYD01000018">
    <property type="protein sequence ID" value="KSV18056.1"/>
    <property type="molecule type" value="Genomic_DNA"/>
</dbReference>
<dbReference type="PANTHER" id="PTHR30204">
    <property type="entry name" value="REDOX-CYCLING DRUG-SENSING TRANSCRIPTIONAL ACTIVATOR SOXR"/>
    <property type="match status" value="1"/>
</dbReference>
<dbReference type="Proteomes" id="UP000053577">
    <property type="component" value="Unassembled WGS sequence"/>
</dbReference>
<dbReference type="SUPFAM" id="SSF46955">
    <property type="entry name" value="Putative DNA-binding domain"/>
    <property type="match status" value="1"/>
</dbReference>
<reference evidence="6 7" key="1">
    <citation type="journal article" date="2015" name="Sci. Rep.">
        <title>A comparative genomics and reductive dehalogenase gene transcription study of two chloroethene-respiring bacteria, Dehalococcoides mccartyi strains MB and 11a.</title>
        <authorList>
            <person name="Low A."/>
            <person name="Shen Z."/>
            <person name="Cheng D."/>
            <person name="Rogers M.J."/>
            <person name="Lee P.K."/>
            <person name="He J."/>
        </authorList>
    </citation>
    <scope>NUCLEOTIDE SEQUENCE [LARGE SCALE GENOMIC DNA]</scope>
    <source>
        <strain evidence="6 7">MB</strain>
    </source>
</reference>
<evidence type="ECO:0000256" key="2">
    <source>
        <dbReference type="ARBA" id="ARBA00023125"/>
    </source>
</evidence>
<name>A0A0V8M2T4_9CHLR</name>
<dbReference type="InterPro" id="IPR009061">
    <property type="entry name" value="DNA-bd_dom_put_sf"/>
</dbReference>
<keyword evidence="4" id="KW-0804">Transcription</keyword>
<evidence type="ECO:0000259" key="5">
    <source>
        <dbReference type="PROSITE" id="PS50937"/>
    </source>
</evidence>
<dbReference type="PROSITE" id="PS00552">
    <property type="entry name" value="HTH_MERR_1"/>
    <property type="match status" value="1"/>
</dbReference>
<evidence type="ECO:0000256" key="3">
    <source>
        <dbReference type="ARBA" id="ARBA00023159"/>
    </source>
</evidence>
<gene>
    <name evidence="6" type="ORF">DA01_05295</name>
</gene>
<dbReference type="Pfam" id="PF07739">
    <property type="entry name" value="TipAS"/>
    <property type="match status" value="1"/>
</dbReference>
<keyword evidence="3" id="KW-0010">Activator</keyword>
<dbReference type="PROSITE" id="PS50937">
    <property type="entry name" value="HTH_MERR_2"/>
    <property type="match status" value="1"/>
</dbReference>
<dbReference type="GO" id="GO:0003677">
    <property type="term" value="F:DNA binding"/>
    <property type="evidence" value="ECO:0007669"/>
    <property type="project" value="UniProtKB-KW"/>
</dbReference>
<keyword evidence="2" id="KW-0238">DNA-binding</keyword>
<dbReference type="PANTHER" id="PTHR30204:SF90">
    <property type="entry name" value="HTH-TYPE TRANSCRIPTIONAL ACTIVATOR MTA"/>
    <property type="match status" value="1"/>
</dbReference>
<dbReference type="InterPro" id="IPR036244">
    <property type="entry name" value="TipA-like_antibiotic-bd"/>
</dbReference>
<protein>
    <submittedName>
        <fullName evidence="6">MerR family transcriptional regulator</fullName>
    </submittedName>
</protein>
<proteinExistence type="predicted"/>
<dbReference type="PATRIC" id="fig|61435.5.peg.1045"/>
<dbReference type="RefSeq" id="WP_058292510.1">
    <property type="nucleotide sequence ID" value="NZ_JGYD01000018.1"/>
</dbReference>
<dbReference type="OrthoDB" id="9814833at2"/>
<evidence type="ECO:0000313" key="7">
    <source>
        <dbReference type="Proteomes" id="UP000053577"/>
    </source>
</evidence>
<dbReference type="AlphaFoldDB" id="A0A0V8M2T4"/>
<feature type="domain" description="HTH merR-type" evidence="5">
    <location>
        <begin position="10"/>
        <end position="79"/>
    </location>
</feature>
<dbReference type="InterPro" id="IPR047057">
    <property type="entry name" value="MerR_fam"/>
</dbReference>
<dbReference type="SUPFAM" id="SSF89082">
    <property type="entry name" value="Antibiotic binding domain of TipA-like multidrug resistance regulators"/>
    <property type="match status" value="1"/>
</dbReference>
<keyword evidence="1" id="KW-0805">Transcription regulation</keyword>